<dbReference type="Gene3D" id="3.30.2310.20">
    <property type="entry name" value="RelE-like"/>
    <property type="match status" value="1"/>
</dbReference>
<dbReference type="InterPro" id="IPR035093">
    <property type="entry name" value="RelE/ParE_toxin_dom_sf"/>
</dbReference>
<dbReference type="EMBL" id="WKJK01000008">
    <property type="protein sequence ID" value="MRW91742.1"/>
    <property type="molecule type" value="Genomic_DNA"/>
</dbReference>
<protein>
    <recommendedName>
        <fullName evidence="4">Type II toxin-antitoxin system RelE/ParE family toxin</fullName>
    </recommendedName>
</protein>
<dbReference type="InterPro" id="IPR007712">
    <property type="entry name" value="RelE/ParE_toxin"/>
</dbReference>
<evidence type="ECO:0000313" key="2">
    <source>
        <dbReference type="EMBL" id="MRW91742.1"/>
    </source>
</evidence>
<accession>A0A6I2L1K9</accession>
<sequence>MANQNAKQGSLPVRWSPRARVGYSNSLSYIAAQDRHAADLVTGRVASALALIQIQPDIGTLVKRGLRRFPIPKTGHVIDYRVTKVEIRIIRWARQTRMLPPARP</sequence>
<keyword evidence="3" id="KW-1185">Reference proteome</keyword>
<reference evidence="2 3" key="1">
    <citation type="submission" date="2019-11" db="EMBL/GenBank/DDBJ databases">
        <title>Novel species isolated from a subtropical stream in China.</title>
        <authorList>
            <person name="Lu H."/>
        </authorList>
    </citation>
    <scope>NUCLEOTIDE SEQUENCE [LARGE SCALE GENOMIC DNA]</scope>
    <source>
        <strain evidence="2 3">FT80W</strain>
    </source>
</reference>
<name>A0A6I2L1K9_9BURK</name>
<dbReference type="RefSeq" id="WP_154378426.1">
    <property type="nucleotide sequence ID" value="NZ_WKJK01000008.1"/>
</dbReference>
<evidence type="ECO:0008006" key="4">
    <source>
        <dbReference type="Google" id="ProtNLM"/>
    </source>
</evidence>
<organism evidence="2 3">
    <name type="scientific">Duganella guangzhouensis</name>
    <dbReference type="NCBI Taxonomy" id="2666084"/>
    <lineage>
        <taxon>Bacteria</taxon>
        <taxon>Pseudomonadati</taxon>
        <taxon>Pseudomonadota</taxon>
        <taxon>Betaproteobacteria</taxon>
        <taxon>Burkholderiales</taxon>
        <taxon>Oxalobacteraceae</taxon>
        <taxon>Telluria group</taxon>
        <taxon>Duganella</taxon>
    </lineage>
</organism>
<dbReference type="Pfam" id="PF05016">
    <property type="entry name" value="ParE_toxin"/>
    <property type="match status" value="1"/>
</dbReference>
<keyword evidence="1" id="KW-1277">Toxin-antitoxin system</keyword>
<proteinExistence type="predicted"/>
<evidence type="ECO:0000313" key="3">
    <source>
        <dbReference type="Proteomes" id="UP000433309"/>
    </source>
</evidence>
<evidence type="ECO:0000256" key="1">
    <source>
        <dbReference type="ARBA" id="ARBA00022649"/>
    </source>
</evidence>
<dbReference type="Proteomes" id="UP000433309">
    <property type="component" value="Unassembled WGS sequence"/>
</dbReference>
<gene>
    <name evidence="2" type="ORF">GJ699_17245</name>
</gene>
<dbReference type="AlphaFoldDB" id="A0A6I2L1K9"/>
<comment type="caution">
    <text evidence="2">The sequence shown here is derived from an EMBL/GenBank/DDBJ whole genome shotgun (WGS) entry which is preliminary data.</text>
</comment>